<evidence type="ECO:0000256" key="2">
    <source>
        <dbReference type="ARBA" id="ARBA00022691"/>
    </source>
</evidence>
<dbReference type="InterPro" id="IPR006638">
    <property type="entry name" value="Elp3/MiaA/NifB-like_rSAM"/>
</dbReference>
<dbReference type="SMART" id="SM00729">
    <property type="entry name" value="Elp3"/>
    <property type="match status" value="1"/>
</dbReference>
<name>A0A8J8MDW5_9FIRM</name>
<keyword evidence="3" id="KW-0479">Metal-binding</keyword>
<dbReference type="GO" id="GO:0051539">
    <property type="term" value="F:4 iron, 4 sulfur cluster binding"/>
    <property type="evidence" value="ECO:0007669"/>
    <property type="project" value="UniProtKB-KW"/>
</dbReference>
<evidence type="ECO:0000256" key="4">
    <source>
        <dbReference type="ARBA" id="ARBA00023004"/>
    </source>
</evidence>
<dbReference type="Pfam" id="PF04055">
    <property type="entry name" value="Radical_SAM"/>
    <property type="match status" value="1"/>
</dbReference>
<keyword evidence="2" id="KW-0949">S-adenosyl-L-methionine</keyword>
<sequence length="452" mass="52343">MGGYNTNNILLINLPIQTYLQKDFSSDTQYNPSLGLISLGTWLELNGYLATVIDLCYHRMPFKEVIDNIEQLQPILIGISVYTENIDLAKLFAEKIKSVYPHVPIVLGGPHPTLVPEDGMESQYVDYIIRKEGESTMLELVEAIESNEYLIKLDDIDGLVFKRDGRIIKNKLRKQCTDLDIAPLVKRDLVDLSKYKEIINIFTSRGCPGRCIYCSATTLSGATYRVRNIENVFMEIVMMRALLNTKVMKIYIVDDTFTAIPDRVKKFTELMTEYDPDIYWHCESRIDVMSEELLNLMSENKCIAIQYGIESASQEVLDSIRKGIDLTKARKIIDYTYKKKIFLCLSFMVGHFCDTKDTMEETYLFIKEMYEKYRAEIALSFNTPFPGTWQHTHKAKLGLEITADRYKQYSLLDPIVKTDNFTVNDQREIFYKSSKYLARAVKIESLKREWVK</sequence>
<dbReference type="GO" id="GO:0046872">
    <property type="term" value="F:metal ion binding"/>
    <property type="evidence" value="ECO:0007669"/>
    <property type="project" value="UniProtKB-KW"/>
</dbReference>
<evidence type="ECO:0000259" key="6">
    <source>
        <dbReference type="PROSITE" id="PS51332"/>
    </source>
</evidence>
<dbReference type="Gene3D" id="3.40.50.280">
    <property type="entry name" value="Cobalamin-binding domain"/>
    <property type="match status" value="1"/>
</dbReference>
<feature type="domain" description="Radical SAM core" evidence="7">
    <location>
        <begin position="193"/>
        <end position="412"/>
    </location>
</feature>
<feature type="domain" description="B12-binding" evidence="6">
    <location>
        <begin position="13"/>
        <end position="151"/>
    </location>
</feature>
<evidence type="ECO:0000259" key="7">
    <source>
        <dbReference type="PROSITE" id="PS51918"/>
    </source>
</evidence>
<comment type="cofactor">
    <cofactor evidence="1">
        <name>[4Fe-4S] cluster</name>
        <dbReference type="ChEBI" id="CHEBI:49883"/>
    </cofactor>
</comment>
<dbReference type="InterPro" id="IPR023404">
    <property type="entry name" value="rSAM_horseshoe"/>
</dbReference>
<evidence type="ECO:0000313" key="8">
    <source>
        <dbReference type="EMBL" id="QUH30860.1"/>
    </source>
</evidence>
<organism evidence="8 9">
    <name type="scientific">Vallitalea guaymasensis</name>
    <dbReference type="NCBI Taxonomy" id="1185412"/>
    <lineage>
        <taxon>Bacteria</taxon>
        <taxon>Bacillati</taxon>
        <taxon>Bacillota</taxon>
        <taxon>Clostridia</taxon>
        <taxon>Lachnospirales</taxon>
        <taxon>Vallitaleaceae</taxon>
        <taxon>Vallitalea</taxon>
    </lineage>
</organism>
<dbReference type="CDD" id="cd02068">
    <property type="entry name" value="radical_SAM_B12_BD"/>
    <property type="match status" value="1"/>
</dbReference>
<dbReference type="InterPro" id="IPR007197">
    <property type="entry name" value="rSAM"/>
</dbReference>
<dbReference type="GO" id="GO:0003824">
    <property type="term" value="F:catalytic activity"/>
    <property type="evidence" value="ECO:0007669"/>
    <property type="project" value="InterPro"/>
</dbReference>
<reference evidence="8 9" key="1">
    <citation type="submission" date="2020-07" db="EMBL/GenBank/DDBJ databases">
        <title>Vallitalea guaymasensis genome.</title>
        <authorList>
            <person name="Postec A."/>
        </authorList>
    </citation>
    <scope>NUCLEOTIDE SEQUENCE [LARGE SCALE GENOMIC DNA]</scope>
    <source>
        <strain evidence="8 9">Ra1766G1</strain>
    </source>
</reference>
<accession>A0A8J8MDW5</accession>
<keyword evidence="4" id="KW-0408">Iron</keyword>
<dbReference type="SFLD" id="SFLDG01123">
    <property type="entry name" value="methyltransferase_(Class_B)"/>
    <property type="match status" value="1"/>
</dbReference>
<dbReference type="GO" id="GO:0005829">
    <property type="term" value="C:cytosol"/>
    <property type="evidence" value="ECO:0007669"/>
    <property type="project" value="TreeGrafter"/>
</dbReference>
<dbReference type="Gene3D" id="3.80.30.20">
    <property type="entry name" value="tm_1862 like domain"/>
    <property type="match status" value="1"/>
</dbReference>
<dbReference type="SUPFAM" id="SSF52242">
    <property type="entry name" value="Cobalamin (vitamin B12)-binding domain"/>
    <property type="match status" value="1"/>
</dbReference>
<dbReference type="RefSeq" id="WP_212690972.1">
    <property type="nucleotide sequence ID" value="NZ_CP058561.1"/>
</dbReference>
<dbReference type="PROSITE" id="PS51918">
    <property type="entry name" value="RADICAL_SAM"/>
    <property type="match status" value="1"/>
</dbReference>
<dbReference type="Proteomes" id="UP000677305">
    <property type="component" value="Chromosome"/>
</dbReference>
<dbReference type="InterPro" id="IPR051198">
    <property type="entry name" value="BchE-like"/>
</dbReference>
<dbReference type="KEGG" id="vgu:HYG85_18830"/>
<dbReference type="PANTHER" id="PTHR43409:SF16">
    <property type="entry name" value="SLR0320 PROTEIN"/>
    <property type="match status" value="1"/>
</dbReference>
<dbReference type="PANTHER" id="PTHR43409">
    <property type="entry name" value="ANAEROBIC MAGNESIUM-PROTOPORPHYRIN IX MONOMETHYL ESTER CYCLASE-RELATED"/>
    <property type="match status" value="1"/>
</dbReference>
<dbReference type="SFLD" id="SFLDS00029">
    <property type="entry name" value="Radical_SAM"/>
    <property type="match status" value="1"/>
</dbReference>
<dbReference type="InterPro" id="IPR036724">
    <property type="entry name" value="Cobalamin-bd_sf"/>
</dbReference>
<protein>
    <submittedName>
        <fullName evidence="8">Cobalamin B12-binding domain-containing protein</fullName>
    </submittedName>
</protein>
<evidence type="ECO:0000313" key="9">
    <source>
        <dbReference type="Proteomes" id="UP000677305"/>
    </source>
</evidence>
<dbReference type="Pfam" id="PF02310">
    <property type="entry name" value="B12-binding"/>
    <property type="match status" value="1"/>
</dbReference>
<dbReference type="SFLD" id="SFLDG01082">
    <property type="entry name" value="B12-binding_domain_containing"/>
    <property type="match status" value="1"/>
</dbReference>
<keyword evidence="9" id="KW-1185">Reference proteome</keyword>
<proteinExistence type="predicted"/>
<evidence type="ECO:0000256" key="1">
    <source>
        <dbReference type="ARBA" id="ARBA00001966"/>
    </source>
</evidence>
<keyword evidence="5" id="KW-0411">Iron-sulfur</keyword>
<dbReference type="InterPro" id="IPR034466">
    <property type="entry name" value="Methyltransferase_Class_B"/>
</dbReference>
<dbReference type="PROSITE" id="PS51332">
    <property type="entry name" value="B12_BINDING"/>
    <property type="match status" value="1"/>
</dbReference>
<dbReference type="GO" id="GO:0031419">
    <property type="term" value="F:cobalamin binding"/>
    <property type="evidence" value="ECO:0007669"/>
    <property type="project" value="InterPro"/>
</dbReference>
<dbReference type="AlphaFoldDB" id="A0A8J8MDW5"/>
<dbReference type="InterPro" id="IPR058240">
    <property type="entry name" value="rSAM_sf"/>
</dbReference>
<evidence type="ECO:0000256" key="5">
    <source>
        <dbReference type="ARBA" id="ARBA00023014"/>
    </source>
</evidence>
<dbReference type="SUPFAM" id="SSF102114">
    <property type="entry name" value="Radical SAM enzymes"/>
    <property type="match status" value="1"/>
</dbReference>
<dbReference type="CDD" id="cd01335">
    <property type="entry name" value="Radical_SAM"/>
    <property type="match status" value="1"/>
</dbReference>
<gene>
    <name evidence="8" type="ORF">HYG85_18830</name>
</gene>
<dbReference type="InterPro" id="IPR006158">
    <property type="entry name" value="Cobalamin-bd"/>
</dbReference>
<dbReference type="EMBL" id="CP058561">
    <property type="protein sequence ID" value="QUH30860.1"/>
    <property type="molecule type" value="Genomic_DNA"/>
</dbReference>
<evidence type="ECO:0000256" key="3">
    <source>
        <dbReference type="ARBA" id="ARBA00022723"/>
    </source>
</evidence>